<name>A0A0B2VYZ8_TOXCA</name>
<dbReference type="SMART" id="SM01017">
    <property type="entry name" value="Arrestin_C"/>
    <property type="match status" value="1"/>
</dbReference>
<dbReference type="InterPro" id="IPR050357">
    <property type="entry name" value="Arrestin_domain-protein"/>
</dbReference>
<dbReference type="OrthoDB" id="2333384at2759"/>
<proteinExistence type="inferred from homology"/>
<reference evidence="3 4" key="1">
    <citation type="submission" date="2014-11" db="EMBL/GenBank/DDBJ databases">
        <title>Genetic blueprint of the zoonotic pathogen Toxocara canis.</title>
        <authorList>
            <person name="Zhu X.-Q."/>
            <person name="Korhonen P.K."/>
            <person name="Cai H."/>
            <person name="Young N.D."/>
            <person name="Nejsum P."/>
            <person name="von Samson-Himmelstjerna G."/>
            <person name="Boag P.R."/>
            <person name="Tan P."/>
            <person name="Li Q."/>
            <person name="Min J."/>
            <person name="Yang Y."/>
            <person name="Wang X."/>
            <person name="Fang X."/>
            <person name="Hall R.S."/>
            <person name="Hofmann A."/>
            <person name="Sternberg P.W."/>
            <person name="Jex A.R."/>
            <person name="Gasser R.B."/>
        </authorList>
    </citation>
    <scope>NUCLEOTIDE SEQUENCE [LARGE SCALE GENOMIC DNA]</scope>
    <source>
        <strain evidence="3">PN_DK_2014</strain>
    </source>
</reference>
<dbReference type="PANTHER" id="PTHR11188:SF159">
    <property type="entry name" value="ARRESTIN C-TERMINAL-LIKE DOMAIN-CONTAINING PROTEIN"/>
    <property type="match status" value="1"/>
</dbReference>
<evidence type="ECO:0000313" key="4">
    <source>
        <dbReference type="Proteomes" id="UP000031036"/>
    </source>
</evidence>
<dbReference type="InterPro" id="IPR014756">
    <property type="entry name" value="Ig_E-set"/>
</dbReference>
<dbReference type="SUPFAM" id="SSF81296">
    <property type="entry name" value="E set domains"/>
    <property type="match status" value="2"/>
</dbReference>
<dbReference type="STRING" id="6265.A0A0B2VYZ8"/>
<organism evidence="3 4">
    <name type="scientific">Toxocara canis</name>
    <name type="common">Canine roundworm</name>
    <dbReference type="NCBI Taxonomy" id="6265"/>
    <lineage>
        <taxon>Eukaryota</taxon>
        <taxon>Metazoa</taxon>
        <taxon>Ecdysozoa</taxon>
        <taxon>Nematoda</taxon>
        <taxon>Chromadorea</taxon>
        <taxon>Rhabditida</taxon>
        <taxon>Spirurina</taxon>
        <taxon>Ascaridomorpha</taxon>
        <taxon>Ascaridoidea</taxon>
        <taxon>Toxocaridae</taxon>
        <taxon>Toxocara</taxon>
    </lineage>
</organism>
<dbReference type="InterPro" id="IPR011021">
    <property type="entry name" value="Arrestin-like_N"/>
</dbReference>
<protein>
    <submittedName>
        <fullName evidence="3">Arrestin domain-containing protein 2</fullName>
    </submittedName>
</protein>
<dbReference type="InterPro" id="IPR014752">
    <property type="entry name" value="Arrestin-like_C"/>
</dbReference>
<dbReference type="GO" id="GO:0015031">
    <property type="term" value="P:protein transport"/>
    <property type="evidence" value="ECO:0007669"/>
    <property type="project" value="TreeGrafter"/>
</dbReference>
<gene>
    <name evidence="3" type="primary">ARRDC2</name>
    <name evidence="3" type="ORF">Tcan_10859</name>
</gene>
<dbReference type="Pfam" id="PF00339">
    <property type="entry name" value="Arrestin_N"/>
    <property type="match status" value="1"/>
</dbReference>
<dbReference type="Pfam" id="PF02752">
    <property type="entry name" value="Arrestin_C"/>
    <property type="match status" value="1"/>
</dbReference>
<dbReference type="Gene3D" id="2.60.40.640">
    <property type="match status" value="2"/>
</dbReference>
<feature type="domain" description="Arrestin C-terminal-like" evidence="2">
    <location>
        <begin position="218"/>
        <end position="359"/>
    </location>
</feature>
<comment type="caution">
    <text evidence="3">The sequence shown here is derived from an EMBL/GenBank/DDBJ whole genome shotgun (WGS) entry which is preliminary data.</text>
</comment>
<dbReference type="Proteomes" id="UP000031036">
    <property type="component" value="Unassembled WGS sequence"/>
</dbReference>
<keyword evidence="4" id="KW-1185">Reference proteome</keyword>
<evidence type="ECO:0000256" key="1">
    <source>
        <dbReference type="ARBA" id="ARBA00005298"/>
    </source>
</evidence>
<dbReference type="EMBL" id="JPKZ01000188">
    <property type="protein sequence ID" value="KHN88736.1"/>
    <property type="molecule type" value="Genomic_DNA"/>
</dbReference>
<comment type="similarity">
    <text evidence="1">Belongs to the arrestin family.</text>
</comment>
<dbReference type="GO" id="GO:0005737">
    <property type="term" value="C:cytoplasm"/>
    <property type="evidence" value="ECO:0007669"/>
    <property type="project" value="TreeGrafter"/>
</dbReference>
<sequence length="363" mass="40907">MKIWERKIKLQEGEYSKRICPHWSIKSRQEAKNTRQKPLNGDKMKIDHFDVLLSNDSDKPYIGGETVQGQIEISVCKKVQIARLSVKLFGQVQTGWRNKNSDVLYESNEQILNECVDLTRVIADHCDENCYLTEGLHNICFQVPLPLDVVSSIEKENHGWVRYTCTATLEIPEDGASELIAERVFSVVSMLNLDAPYMRQPTSSKEESEVIGCCCRRKIGIISAQMTVDDMGLLPGETVKITLTVENNVKKKNMKKHRDIAHECVLISLCQQLDFISQNRYELHLFDRKSLTIAVESHGTCKATPGSGPETKCIDFTIPRGLQPTSTKANGLITISYFFKLDMDTFDVIVPVIIGSIKTPGPV</sequence>
<accession>A0A0B2VYZ8</accession>
<evidence type="ECO:0000259" key="2">
    <source>
        <dbReference type="SMART" id="SM01017"/>
    </source>
</evidence>
<dbReference type="AlphaFoldDB" id="A0A0B2VYZ8"/>
<dbReference type="PANTHER" id="PTHR11188">
    <property type="entry name" value="ARRESTIN DOMAIN CONTAINING PROTEIN"/>
    <property type="match status" value="1"/>
</dbReference>
<dbReference type="InterPro" id="IPR011022">
    <property type="entry name" value="Arrestin_C-like"/>
</dbReference>
<evidence type="ECO:0000313" key="3">
    <source>
        <dbReference type="EMBL" id="KHN88736.1"/>
    </source>
</evidence>
<dbReference type="OMA" id="CCNRKVG"/>